<dbReference type="EMBL" id="JAEHOE010000147">
    <property type="protein sequence ID" value="KAG2484590.1"/>
    <property type="molecule type" value="Genomic_DNA"/>
</dbReference>
<dbReference type="SUPFAM" id="SSF51182">
    <property type="entry name" value="RmlC-like cupins"/>
    <property type="match status" value="1"/>
</dbReference>
<gene>
    <name evidence="2" type="ORF">HYH03_016631</name>
</gene>
<dbReference type="Gene3D" id="2.60.120.10">
    <property type="entry name" value="Jelly Rolls"/>
    <property type="match status" value="1"/>
</dbReference>
<feature type="compositionally biased region" description="Basic residues" evidence="1">
    <location>
        <begin position="31"/>
        <end position="42"/>
    </location>
</feature>
<organism evidence="2 3">
    <name type="scientific">Edaphochlamys debaryana</name>
    <dbReference type="NCBI Taxonomy" id="47281"/>
    <lineage>
        <taxon>Eukaryota</taxon>
        <taxon>Viridiplantae</taxon>
        <taxon>Chlorophyta</taxon>
        <taxon>core chlorophytes</taxon>
        <taxon>Chlorophyceae</taxon>
        <taxon>CS clade</taxon>
        <taxon>Chlamydomonadales</taxon>
        <taxon>Chlamydomonadales incertae sedis</taxon>
        <taxon>Edaphochlamys</taxon>
    </lineage>
</organism>
<feature type="region of interest" description="Disordered" evidence="1">
    <location>
        <begin position="31"/>
        <end position="60"/>
    </location>
</feature>
<evidence type="ECO:0000313" key="2">
    <source>
        <dbReference type="EMBL" id="KAG2484590.1"/>
    </source>
</evidence>
<dbReference type="InterPro" id="IPR011051">
    <property type="entry name" value="RmlC_Cupin_sf"/>
</dbReference>
<comment type="caution">
    <text evidence="2">The sequence shown here is derived from an EMBL/GenBank/DDBJ whole genome shotgun (WGS) entry which is preliminary data.</text>
</comment>
<dbReference type="Proteomes" id="UP000612055">
    <property type="component" value="Unassembled WGS sequence"/>
</dbReference>
<dbReference type="OrthoDB" id="10264693at2759"/>
<proteinExistence type="predicted"/>
<sequence length="299" mass="31419">MAPAWLQFLERGLLAGSLAWHAISALRKRRNKHASLNAHHKRGRDDTRGPRHSSPDSAPALSALPKAALDAIAQLKALAGAPEVLEWPDVAAAPSASMDMSAVAEGQATAFHDGRGSIYKFKLSEGVYVNMYTTKAGYRRSGDLHDCNQYDIVLRGRTRLRMIDPHTGREVVQEYGPNDFIVIPARTPHMFEFLEDNCLLEWWDGPFQAWYYQPYRSIIEKGLALPLAATQAADLSTSPPAAGALPSKKAKHGAAPGTGAGAGGGEGGDAEAVVAVAAAGGKAAAGGAAAPVAAAAATH</sequence>
<name>A0A835XJL1_9CHLO</name>
<feature type="region of interest" description="Disordered" evidence="1">
    <location>
        <begin position="236"/>
        <end position="266"/>
    </location>
</feature>
<reference evidence="2" key="1">
    <citation type="journal article" date="2020" name="bioRxiv">
        <title>Comparative genomics of Chlamydomonas.</title>
        <authorList>
            <person name="Craig R.J."/>
            <person name="Hasan A.R."/>
            <person name="Ness R.W."/>
            <person name="Keightley P.D."/>
        </authorList>
    </citation>
    <scope>NUCLEOTIDE SEQUENCE</scope>
    <source>
        <strain evidence="2">CCAP 11/70</strain>
    </source>
</reference>
<feature type="compositionally biased region" description="Gly residues" evidence="1">
    <location>
        <begin position="256"/>
        <end position="266"/>
    </location>
</feature>
<protein>
    <submittedName>
        <fullName evidence="2">Uncharacterized protein</fullName>
    </submittedName>
</protein>
<evidence type="ECO:0000256" key="1">
    <source>
        <dbReference type="SAM" id="MobiDB-lite"/>
    </source>
</evidence>
<keyword evidence="3" id="KW-1185">Reference proteome</keyword>
<accession>A0A835XJL1</accession>
<evidence type="ECO:0000313" key="3">
    <source>
        <dbReference type="Proteomes" id="UP000612055"/>
    </source>
</evidence>
<dbReference type="AlphaFoldDB" id="A0A835XJL1"/>
<dbReference type="InterPro" id="IPR014710">
    <property type="entry name" value="RmlC-like_jellyroll"/>
</dbReference>